<reference evidence="1" key="1">
    <citation type="journal article" date="2022" name="Int. J. Syst. Evol. Microbiol.">
        <title>Pseudomonas aegrilactucae sp. nov. and Pseudomonas morbosilactucae sp. nov., pathogens causing bacterial rot of lettuce in Japan.</title>
        <authorList>
            <person name="Sawada H."/>
            <person name="Fujikawa T."/>
            <person name="Satou M."/>
        </authorList>
    </citation>
    <scope>NUCLEOTIDE SEQUENCE</scope>
    <source>
        <strain evidence="1">MAFF 301350</strain>
    </source>
</reference>
<dbReference type="AlphaFoldDB" id="A0A9Q2XKF8"/>
<organism evidence="1 2">
    <name type="scientific">Pseudomonas aegrilactucae</name>
    <dbReference type="NCBI Taxonomy" id="2854028"/>
    <lineage>
        <taxon>Bacteria</taxon>
        <taxon>Pseudomonadati</taxon>
        <taxon>Pseudomonadota</taxon>
        <taxon>Gammaproteobacteria</taxon>
        <taxon>Pseudomonadales</taxon>
        <taxon>Pseudomonadaceae</taxon>
        <taxon>Pseudomonas</taxon>
    </lineage>
</organism>
<gene>
    <name evidence="1" type="primary">gspM</name>
    <name evidence="1" type="ORF">KUO17_15310</name>
</gene>
<dbReference type="EMBL" id="JAHTBI010000052">
    <property type="protein sequence ID" value="MBV6288381.1"/>
    <property type="molecule type" value="Genomic_DNA"/>
</dbReference>
<proteinExistence type="predicted"/>
<evidence type="ECO:0000313" key="2">
    <source>
        <dbReference type="Proteomes" id="UP001106592"/>
    </source>
</evidence>
<evidence type="ECO:0000313" key="1">
    <source>
        <dbReference type="EMBL" id="MBV6288381.1"/>
    </source>
</evidence>
<dbReference type="NCBIfam" id="TIGR04412">
    <property type="entry name" value="T2SS_GspM_XcpZ"/>
    <property type="match status" value="1"/>
</dbReference>
<protein>
    <submittedName>
        <fullName evidence="1">Type II secretion system protein GspM</fullName>
    </submittedName>
</protein>
<reference evidence="1" key="2">
    <citation type="journal article" date="2023" name="Plant Pathol.">
        <title>Dismantling and reorganizing Pseudomonas marginalis sensu#lato.</title>
        <authorList>
            <person name="Sawada H."/>
            <person name="Fujikawa T."/>
            <person name="Satou M."/>
        </authorList>
    </citation>
    <scope>NUCLEOTIDE SEQUENCE</scope>
    <source>
        <strain evidence="1">MAFF 301350</strain>
    </source>
</reference>
<sequence>MPAAWVSVALLVLSLALREGLAQWREHTQWQALAASAAQLQAGVALGVEPLQQSAAARQIVVREVQPAEAGWQVQGRVADERVLQDWLQALQRDGARPLQWGLEQAEEGLSFDLVLAR</sequence>
<accession>A0A9Q2XKF8</accession>
<dbReference type="InterPro" id="IPR030927">
    <property type="entry name" value="T2SS_GspM_XcpZ"/>
</dbReference>
<keyword evidence="2" id="KW-1185">Reference proteome</keyword>
<dbReference type="Proteomes" id="UP001106592">
    <property type="component" value="Unassembled WGS sequence"/>
</dbReference>
<comment type="caution">
    <text evidence="1">The sequence shown here is derived from an EMBL/GenBank/DDBJ whole genome shotgun (WGS) entry which is preliminary data.</text>
</comment>
<name>A0A9Q2XKF8_9PSED</name>